<dbReference type="GO" id="GO:0006281">
    <property type="term" value="P:DNA repair"/>
    <property type="evidence" value="ECO:0007669"/>
    <property type="project" value="UniProtKB-KW"/>
</dbReference>
<evidence type="ECO:0000256" key="3">
    <source>
        <dbReference type="ARBA" id="ARBA00022741"/>
    </source>
</evidence>
<dbReference type="InterPro" id="IPR014001">
    <property type="entry name" value="Helicase_ATP-bd"/>
</dbReference>
<evidence type="ECO:0000256" key="4">
    <source>
        <dbReference type="ARBA" id="ARBA00022763"/>
    </source>
</evidence>
<dbReference type="Pfam" id="PF03461">
    <property type="entry name" value="TRCF"/>
    <property type="match status" value="1"/>
</dbReference>
<dbReference type="InterPro" id="IPR047112">
    <property type="entry name" value="RecG/Mfd"/>
</dbReference>
<dbReference type="SUPFAM" id="SSF143517">
    <property type="entry name" value="TRCF domain-like"/>
    <property type="match status" value="1"/>
</dbReference>
<evidence type="ECO:0000256" key="6">
    <source>
        <dbReference type="ARBA" id="ARBA00022806"/>
    </source>
</evidence>
<dbReference type="GO" id="GO:0003684">
    <property type="term" value="F:damaged DNA binding"/>
    <property type="evidence" value="ECO:0007669"/>
    <property type="project" value="InterPro"/>
</dbReference>
<keyword evidence="4" id="KW-0227">DNA damage</keyword>
<dbReference type="NCBIfam" id="TIGR00580">
    <property type="entry name" value="mfd"/>
    <property type="match status" value="1"/>
</dbReference>
<evidence type="ECO:0000259" key="11">
    <source>
        <dbReference type="PROSITE" id="PS51192"/>
    </source>
</evidence>
<dbReference type="SMART" id="SM00487">
    <property type="entry name" value="DEXDc"/>
    <property type="match status" value="1"/>
</dbReference>
<dbReference type="Pfam" id="PF00271">
    <property type="entry name" value="Helicase_C"/>
    <property type="match status" value="1"/>
</dbReference>
<dbReference type="InterPro" id="IPR036101">
    <property type="entry name" value="CarD-like/TRCF_RID_sf"/>
</dbReference>
<dbReference type="HAMAP" id="MF_00969">
    <property type="entry name" value="TRCF"/>
    <property type="match status" value="1"/>
</dbReference>
<dbReference type="InterPro" id="IPR011545">
    <property type="entry name" value="DEAD/DEAH_box_helicase_dom"/>
</dbReference>
<sequence>MRVGTLGSRMSLAELPPLLRSDPGLTHAFGDPQALVAVPESARAIAIAALAQLGGRRPLLVATPTGSDAGQLHDDLAQFMPHGDVVLFPAWETLPFERVSPSVETMGRRLEVLWRLRDPERMPAIVVTGVRALLQKLGPDATTIDPIRVRPNDVLDADEVLTRLVHMGYRREELVEHRGEVARRGAIIDVFPSTAEAPIRIDLWGDEVDRLTEFTVNDQRSTRDLDEVLIFPARELVPSDEVRARAGALVGEEPWGREHWERLADGALFDGMESWLPWLVSPDQADLLITDVLPPAAKVVLVEPRRMKDRADDLLAEEDDLARTLASTWARDAERQFPRLHASTDRVLGNDRQTWTISSTPSNPDAPVVAATGWGPVVGDGEGLTNRLRELLADRYRVIVAADGDGSAQRLAGLLRERGLEFRTAKADTDLSQPGGYVVTAPLHRGCSLPVAKLAIVAEGDLTGRRRAHRQARPRKRQSAGFFEDLKPGNYVVHHQHGVGQYEGMVKRTIGGVERDYLLLSYKGGDKLYVPSDQIDSLRQYVGGEAPALHRLGGSDFAKAKSRVRSAVREIAQELVVLYQKRVNARGHAFGQDSPWQAEMEDAFPYAETPDQLKALDDIKQDMERPFPMDRLLCGDVGFGKTELAVRAAFKAIQDGKQVAVLAPTTLLATQHGNTFADRFSGFPIRVEVLSRFLTQKEAKKVVEGLKSGEVDCVIGTHRLLGEGVEFKDLGLLVVDEEQRFGVQAKEAMKKLKHNVDVLTLSATPIPRTLEMSLVGIRDLSLLQTPPADRQPILTFVGEYDERVAVEAIRRELLREGQVFWVHNRVNTIAECAARLRELVPEARIAIAHGQMDEGSLEQVVLDFWEGEFDVLVCTTIIESGIDMPTVNTLVVERADLLGLGQMHQLRGRVGRSGSRAYAYLFHPRDARLTEEAYERLRTIGEATDLGSGFKIAMRDLEIRGAGNLLGESQSGHIAAVGYDLYCQMVTEAVGEMKGETPKEPNEVKLDVPTDAFLPTDYVAKEELRLEAYRRLAAVTTAGEVDDIRTEWEDRYGPVPPAAAALLDVGYLRAECHRLGLRDVSIQSNAARLAPMRLKVSEDVRLKRLSRTAIYKDDQQQLVVPIARGASPAAFLVGFLRELVPPDGPPTGGPNTIAEALPAPSRPAIVSSRNR</sequence>
<dbReference type="InterPro" id="IPR041471">
    <property type="entry name" value="UvrB_inter"/>
</dbReference>
<dbReference type="InterPro" id="IPR027417">
    <property type="entry name" value="P-loop_NTPase"/>
</dbReference>
<keyword evidence="7" id="KW-0067">ATP-binding</keyword>
<dbReference type="Gene3D" id="3.90.1150.50">
    <property type="entry name" value="Transcription-repair-coupling factor, D7 domain"/>
    <property type="match status" value="1"/>
</dbReference>
<dbReference type="GO" id="GO:0005737">
    <property type="term" value="C:cytoplasm"/>
    <property type="evidence" value="ECO:0007669"/>
    <property type="project" value="UniProtKB-SubCell"/>
</dbReference>
<dbReference type="EMBL" id="CAEZSR010000025">
    <property type="protein sequence ID" value="CAB4550065.1"/>
    <property type="molecule type" value="Genomic_DNA"/>
</dbReference>
<dbReference type="PROSITE" id="PS51194">
    <property type="entry name" value="HELICASE_CTER"/>
    <property type="match status" value="1"/>
</dbReference>
<keyword evidence="8" id="KW-0238">DNA-binding</keyword>
<keyword evidence="2" id="KW-0963">Cytoplasm</keyword>
<dbReference type="InterPro" id="IPR037235">
    <property type="entry name" value="TRCF-like_C_D7"/>
</dbReference>
<keyword evidence="5" id="KW-0378">Hydrolase</keyword>
<name>A0A6J6CFZ6_9ZZZZ</name>
<organism evidence="13">
    <name type="scientific">freshwater metagenome</name>
    <dbReference type="NCBI Taxonomy" id="449393"/>
    <lineage>
        <taxon>unclassified sequences</taxon>
        <taxon>metagenomes</taxon>
        <taxon>ecological metagenomes</taxon>
    </lineage>
</organism>
<dbReference type="FunFam" id="3.40.50.300:FF:000546">
    <property type="entry name" value="Transcription-repair-coupling factor"/>
    <property type="match status" value="1"/>
</dbReference>
<dbReference type="SUPFAM" id="SSF52540">
    <property type="entry name" value="P-loop containing nucleoside triphosphate hydrolases"/>
    <property type="match status" value="4"/>
</dbReference>
<evidence type="ECO:0000256" key="1">
    <source>
        <dbReference type="ARBA" id="ARBA00004496"/>
    </source>
</evidence>
<protein>
    <submittedName>
        <fullName evidence="13">Unannotated protein</fullName>
    </submittedName>
</protein>
<dbReference type="InterPro" id="IPR005118">
    <property type="entry name" value="TRCF_C"/>
</dbReference>
<dbReference type="GO" id="GO:0005524">
    <property type="term" value="F:ATP binding"/>
    <property type="evidence" value="ECO:0007669"/>
    <property type="project" value="UniProtKB-KW"/>
</dbReference>
<dbReference type="GO" id="GO:0003678">
    <property type="term" value="F:DNA helicase activity"/>
    <property type="evidence" value="ECO:0007669"/>
    <property type="project" value="TreeGrafter"/>
</dbReference>
<dbReference type="SMART" id="SM01058">
    <property type="entry name" value="CarD_TRCF"/>
    <property type="match status" value="1"/>
</dbReference>
<evidence type="ECO:0000256" key="2">
    <source>
        <dbReference type="ARBA" id="ARBA00022490"/>
    </source>
</evidence>
<evidence type="ECO:0000256" key="5">
    <source>
        <dbReference type="ARBA" id="ARBA00022801"/>
    </source>
</evidence>
<dbReference type="AlphaFoldDB" id="A0A6J6CFZ6"/>
<comment type="subcellular location">
    <subcellularLocation>
        <location evidence="1">Cytoplasm</location>
    </subcellularLocation>
</comment>
<dbReference type="GO" id="GO:0016787">
    <property type="term" value="F:hydrolase activity"/>
    <property type="evidence" value="ECO:0007669"/>
    <property type="project" value="UniProtKB-KW"/>
</dbReference>
<keyword evidence="3" id="KW-0547">Nucleotide-binding</keyword>
<dbReference type="PANTHER" id="PTHR47964:SF1">
    <property type="entry name" value="ATP-DEPENDENT DNA HELICASE HOMOLOG RECG, CHLOROPLASTIC"/>
    <property type="match status" value="1"/>
</dbReference>
<dbReference type="Gene3D" id="2.40.10.170">
    <property type="match status" value="1"/>
</dbReference>
<evidence type="ECO:0000256" key="9">
    <source>
        <dbReference type="ARBA" id="ARBA00023204"/>
    </source>
</evidence>
<dbReference type="InterPro" id="IPR004576">
    <property type="entry name" value="Mfd"/>
</dbReference>
<reference evidence="13" key="1">
    <citation type="submission" date="2020-05" db="EMBL/GenBank/DDBJ databases">
        <authorList>
            <person name="Chiriac C."/>
            <person name="Salcher M."/>
            <person name="Ghai R."/>
            <person name="Kavagutti S V."/>
        </authorList>
    </citation>
    <scope>NUCLEOTIDE SEQUENCE</scope>
</reference>
<keyword evidence="9" id="KW-0234">DNA repair</keyword>
<dbReference type="PROSITE" id="PS51192">
    <property type="entry name" value="HELICASE_ATP_BIND_1"/>
    <property type="match status" value="1"/>
</dbReference>
<dbReference type="SUPFAM" id="SSF141259">
    <property type="entry name" value="CarD-like"/>
    <property type="match status" value="1"/>
</dbReference>
<dbReference type="CDD" id="cd17991">
    <property type="entry name" value="DEXHc_TRCF"/>
    <property type="match status" value="1"/>
</dbReference>
<evidence type="ECO:0000259" key="12">
    <source>
        <dbReference type="PROSITE" id="PS51194"/>
    </source>
</evidence>
<dbReference type="Pfam" id="PF02559">
    <property type="entry name" value="CarD_TRCF_RID"/>
    <property type="match status" value="1"/>
</dbReference>
<gene>
    <name evidence="13" type="ORF">UFOPK1493_00983</name>
</gene>
<feature type="region of interest" description="Disordered" evidence="10">
    <location>
        <begin position="1143"/>
        <end position="1171"/>
    </location>
</feature>
<feature type="domain" description="Helicase ATP-binding" evidence="11">
    <location>
        <begin position="622"/>
        <end position="783"/>
    </location>
</feature>
<dbReference type="Gene3D" id="3.40.50.300">
    <property type="entry name" value="P-loop containing nucleotide triphosphate hydrolases"/>
    <property type="match status" value="2"/>
</dbReference>
<dbReference type="InterPro" id="IPR001650">
    <property type="entry name" value="Helicase_C-like"/>
</dbReference>
<accession>A0A6J6CFZ6</accession>
<evidence type="ECO:0000256" key="8">
    <source>
        <dbReference type="ARBA" id="ARBA00023125"/>
    </source>
</evidence>
<keyword evidence="6" id="KW-0347">Helicase</keyword>
<dbReference type="Pfam" id="PF00270">
    <property type="entry name" value="DEAD"/>
    <property type="match status" value="1"/>
</dbReference>
<dbReference type="PANTHER" id="PTHR47964">
    <property type="entry name" value="ATP-DEPENDENT DNA HELICASE HOMOLOG RECG, CHLOROPLASTIC"/>
    <property type="match status" value="1"/>
</dbReference>
<dbReference type="Gene3D" id="3.30.2060.10">
    <property type="entry name" value="Penicillin-binding protein 1b domain"/>
    <property type="match status" value="1"/>
</dbReference>
<dbReference type="InterPro" id="IPR003711">
    <property type="entry name" value="CarD-like/TRCF_RID"/>
</dbReference>
<evidence type="ECO:0000256" key="10">
    <source>
        <dbReference type="SAM" id="MobiDB-lite"/>
    </source>
</evidence>
<dbReference type="SMART" id="SM00490">
    <property type="entry name" value="HELICc"/>
    <property type="match status" value="1"/>
</dbReference>
<feature type="domain" description="Helicase C-terminal" evidence="12">
    <location>
        <begin position="808"/>
        <end position="958"/>
    </location>
</feature>
<dbReference type="Gene3D" id="3.40.50.11180">
    <property type="match status" value="1"/>
</dbReference>
<evidence type="ECO:0000256" key="7">
    <source>
        <dbReference type="ARBA" id="ARBA00022840"/>
    </source>
</evidence>
<evidence type="ECO:0000313" key="13">
    <source>
        <dbReference type="EMBL" id="CAB4550065.1"/>
    </source>
</evidence>
<dbReference type="Pfam" id="PF17757">
    <property type="entry name" value="UvrB_inter"/>
    <property type="match status" value="1"/>
</dbReference>
<proteinExistence type="inferred from homology"/>
<dbReference type="SMART" id="SM00982">
    <property type="entry name" value="TRCF"/>
    <property type="match status" value="1"/>
</dbReference>